<protein>
    <submittedName>
        <fullName evidence="3">NUDIX domain-containing protein</fullName>
    </submittedName>
</protein>
<comment type="caution">
    <text evidence="3">The sequence shown here is derived from an EMBL/GenBank/DDBJ whole genome shotgun (WGS) entry which is preliminary data.</text>
</comment>
<evidence type="ECO:0000259" key="2">
    <source>
        <dbReference type="PROSITE" id="PS51462"/>
    </source>
</evidence>
<dbReference type="EMBL" id="WVRA01000007">
    <property type="protein sequence ID" value="NOE19933.1"/>
    <property type="molecule type" value="Genomic_DNA"/>
</dbReference>
<organism evidence="3 4">
    <name type="scientific">Ruegeria atlantica</name>
    <dbReference type="NCBI Taxonomy" id="81569"/>
    <lineage>
        <taxon>Bacteria</taxon>
        <taxon>Pseudomonadati</taxon>
        <taxon>Pseudomonadota</taxon>
        <taxon>Alphaproteobacteria</taxon>
        <taxon>Rhodobacterales</taxon>
        <taxon>Roseobacteraceae</taxon>
        <taxon>Ruegeria</taxon>
    </lineage>
</organism>
<dbReference type="Proteomes" id="UP000597886">
    <property type="component" value="Unassembled WGS sequence"/>
</dbReference>
<keyword evidence="1" id="KW-0378">Hydrolase</keyword>
<dbReference type="AlphaFoldDB" id="A0AA91BV78"/>
<accession>A0AA91BV78</accession>
<sequence>MSQSPKIGALAVVLHQDKVLLVQRSKQPDKGLWGFPGGHVEWGETVLQAAQRELWEETSVIAEPSHYLRNLDLLRHDKAGQVFSHFLLVGVACRYQSGTPQAGDDALDARWFAIEQIRRGDLPMSARVIDLLEHAIRADQASADLVSRP</sequence>
<dbReference type="InterPro" id="IPR000086">
    <property type="entry name" value="NUDIX_hydrolase_dom"/>
</dbReference>
<dbReference type="PRINTS" id="PR00502">
    <property type="entry name" value="NUDIXFAMILY"/>
</dbReference>
<dbReference type="PANTHER" id="PTHR43736">
    <property type="entry name" value="ADP-RIBOSE PYROPHOSPHATASE"/>
    <property type="match status" value="1"/>
</dbReference>
<dbReference type="PANTHER" id="PTHR43736:SF1">
    <property type="entry name" value="DIHYDRONEOPTERIN TRIPHOSPHATE DIPHOSPHATASE"/>
    <property type="match status" value="1"/>
</dbReference>
<dbReference type="PROSITE" id="PS51462">
    <property type="entry name" value="NUDIX"/>
    <property type="match status" value="1"/>
</dbReference>
<dbReference type="SUPFAM" id="SSF55811">
    <property type="entry name" value="Nudix"/>
    <property type="match status" value="1"/>
</dbReference>
<proteinExistence type="predicted"/>
<evidence type="ECO:0000313" key="4">
    <source>
        <dbReference type="Proteomes" id="UP000597886"/>
    </source>
</evidence>
<dbReference type="GO" id="GO:0016787">
    <property type="term" value="F:hydrolase activity"/>
    <property type="evidence" value="ECO:0007669"/>
    <property type="project" value="UniProtKB-KW"/>
</dbReference>
<name>A0AA91BV78_9RHOB</name>
<evidence type="ECO:0000313" key="3">
    <source>
        <dbReference type="EMBL" id="NOE19933.1"/>
    </source>
</evidence>
<gene>
    <name evidence="3" type="ORF">GS634_17550</name>
</gene>
<dbReference type="RefSeq" id="WP_171331390.1">
    <property type="nucleotide sequence ID" value="NZ_WVRA01000007.1"/>
</dbReference>
<dbReference type="CDD" id="cd04673">
    <property type="entry name" value="NUDIX_ADPRase"/>
    <property type="match status" value="1"/>
</dbReference>
<dbReference type="Gene3D" id="3.90.79.10">
    <property type="entry name" value="Nucleoside Triphosphate Pyrophosphohydrolase"/>
    <property type="match status" value="1"/>
</dbReference>
<feature type="domain" description="Nudix hydrolase" evidence="2">
    <location>
        <begin position="4"/>
        <end position="135"/>
    </location>
</feature>
<dbReference type="Pfam" id="PF00293">
    <property type="entry name" value="NUDIX"/>
    <property type="match status" value="1"/>
</dbReference>
<dbReference type="InterPro" id="IPR015797">
    <property type="entry name" value="NUDIX_hydrolase-like_dom_sf"/>
</dbReference>
<reference evidence="3" key="1">
    <citation type="submission" date="2019-12" db="EMBL/GenBank/DDBJ databases">
        <title>Ruegeria JWLKs population differentiation of coral mucus and skeleton niches.</title>
        <authorList>
            <person name="Luo D."/>
        </authorList>
    </citation>
    <scope>NUCLEOTIDE SEQUENCE</scope>
    <source>
        <strain evidence="3">HKCCD6181</strain>
    </source>
</reference>
<evidence type="ECO:0000256" key="1">
    <source>
        <dbReference type="ARBA" id="ARBA00022801"/>
    </source>
</evidence>
<dbReference type="InterPro" id="IPR020476">
    <property type="entry name" value="Nudix_hydrolase"/>
</dbReference>